<gene>
    <name evidence="2" type="ORF">DKZ56_09280</name>
</gene>
<dbReference type="SUPFAM" id="SSF46785">
    <property type="entry name" value="Winged helix' DNA-binding domain"/>
    <property type="match status" value="1"/>
</dbReference>
<dbReference type="Proteomes" id="UP000291151">
    <property type="component" value="Chromosome"/>
</dbReference>
<evidence type="ECO:0000256" key="1">
    <source>
        <dbReference type="ARBA" id="ARBA00023125"/>
    </source>
</evidence>
<dbReference type="RefSeq" id="WP_208649731.1">
    <property type="nucleotide sequence ID" value="NZ_CP036528.1"/>
</dbReference>
<dbReference type="InterPro" id="IPR036388">
    <property type="entry name" value="WH-like_DNA-bd_sf"/>
</dbReference>
<dbReference type="InterPro" id="IPR036390">
    <property type="entry name" value="WH_DNA-bd_sf"/>
</dbReference>
<keyword evidence="1" id="KW-0238">DNA-binding</keyword>
<protein>
    <submittedName>
        <fullName evidence="2">Transcriptional regulator</fullName>
    </submittedName>
</protein>
<dbReference type="InterPro" id="IPR011991">
    <property type="entry name" value="ArsR-like_HTH"/>
</dbReference>
<name>A0A4P6URZ7_9BACL</name>
<keyword evidence="3" id="KW-1185">Reference proteome</keyword>
<evidence type="ECO:0000313" key="2">
    <source>
        <dbReference type="EMBL" id="QBK26039.1"/>
    </source>
</evidence>
<reference evidence="2 3" key="1">
    <citation type="submission" date="2019-02" db="EMBL/GenBank/DDBJ databases">
        <title>Ureibacillus thermophilus.</title>
        <authorList>
            <person name="Sunny J.S."/>
            <person name="Natarajan A."/>
            <person name="Saleena L.M."/>
        </authorList>
    </citation>
    <scope>NUCLEOTIDE SEQUENCE [LARGE SCALE GENOMIC DNA]</scope>
    <source>
        <strain evidence="2 3">LM102</strain>
    </source>
</reference>
<dbReference type="Gene3D" id="1.10.10.10">
    <property type="entry name" value="Winged helix-like DNA-binding domain superfamily/Winged helix DNA-binding domain"/>
    <property type="match status" value="1"/>
</dbReference>
<sequence length="233" mass="27011">MLHPLKITSTLADETRFQIYEYMLQQKRFFTVQDIADKFNIHPNVARLHLTKLAEIHLITADFLKSGKGGRPGRIYKVSEQGVDLSFPKREDKYLVKWAIELVQAFGEEGLKKAKKISYKDGYNEMRTRLAKINLPVSFEKKVEILSEAALLVGYIPKIVDTEKGKKVILTIYNCPFRSQITEYSDILCDLHQSYLNGQIDALFEENNFVQFESMIHECDFCKYEINVPNVTF</sequence>
<dbReference type="GO" id="GO:0003677">
    <property type="term" value="F:DNA binding"/>
    <property type="evidence" value="ECO:0007669"/>
    <property type="project" value="UniProtKB-KW"/>
</dbReference>
<proteinExistence type="predicted"/>
<organism evidence="2 3">
    <name type="scientific">Ureibacillus thermophilus</name>
    <dbReference type="NCBI Taxonomy" id="367743"/>
    <lineage>
        <taxon>Bacteria</taxon>
        <taxon>Bacillati</taxon>
        <taxon>Bacillota</taxon>
        <taxon>Bacilli</taxon>
        <taxon>Bacillales</taxon>
        <taxon>Caryophanaceae</taxon>
        <taxon>Ureibacillus</taxon>
    </lineage>
</organism>
<dbReference type="KEGG" id="uth:DKZ56_09280"/>
<evidence type="ECO:0000313" key="3">
    <source>
        <dbReference type="Proteomes" id="UP000291151"/>
    </source>
</evidence>
<dbReference type="CDD" id="cd00090">
    <property type="entry name" value="HTH_ARSR"/>
    <property type="match status" value="1"/>
</dbReference>
<dbReference type="EMBL" id="CP036528">
    <property type="protein sequence ID" value="QBK26039.1"/>
    <property type="molecule type" value="Genomic_DNA"/>
</dbReference>
<accession>A0A4P6URZ7</accession>
<dbReference type="AlphaFoldDB" id="A0A4P6URZ7"/>